<dbReference type="InterPro" id="IPR001214">
    <property type="entry name" value="SET_dom"/>
</dbReference>
<dbReference type="InterPro" id="IPR011990">
    <property type="entry name" value="TPR-like_helical_dom_sf"/>
</dbReference>
<evidence type="ECO:0000313" key="4">
    <source>
        <dbReference type="Proteomes" id="UP000654075"/>
    </source>
</evidence>
<dbReference type="PROSITE" id="PS50280">
    <property type="entry name" value="SET"/>
    <property type="match status" value="1"/>
</dbReference>
<dbReference type="InterPro" id="IPR053010">
    <property type="entry name" value="SET_SmydA-8"/>
</dbReference>
<feature type="compositionally biased region" description="Low complexity" evidence="1">
    <location>
        <begin position="552"/>
        <end position="571"/>
    </location>
</feature>
<evidence type="ECO:0000313" key="3">
    <source>
        <dbReference type="EMBL" id="CAE8612912.1"/>
    </source>
</evidence>
<accession>A0A813FKC2</accession>
<dbReference type="SUPFAM" id="SSF48452">
    <property type="entry name" value="TPR-like"/>
    <property type="match status" value="1"/>
</dbReference>
<proteinExistence type="predicted"/>
<dbReference type="PANTHER" id="PTHR46455">
    <property type="entry name" value="SET AND MYND DOMAIN CONTAINING, ARTHROPOD-SPECIFIC, MEMBER 4, ISOFORM A"/>
    <property type="match status" value="1"/>
</dbReference>
<organism evidence="3 4">
    <name type="scientific">Polarella glacialis</name>
    <name type="common">Dinoflagellate</name>
    <dbReference type="NCBI Taxonomy" id="89957"/>
    <lineage>
        <taxon>Eukaryota</taxon>
        <taxon>Sar</taxon>
        <taxon>Alveolata</taxon>
        <taxon>Dinophyceae</taxon>
        <taxon>Suessiales</taxon>
        <taxon>Suessiaceae</taxon>
        <taxon>Polarella</taxon>
    </lineage>
</organism>
<evidence type="ECO:0000256" key="1">
    <source>
        <dbReference type="SAM" id="MobiDB-lite"/>
    </source>
</evidence>
<dbReference type="InterPro" id="IPR046341">
    <property type="entry name" value="SET_dom_sf"/>
</dbReference>
<name>A0A813FKC2_POLGL</name>
<dbReference type="Proteomes" id="UP000654075">
    <property type="component" value="Unassembled WGS sequence"/>
</dbReference>
<feature type="compositionally biased region" description="Gly residues" evidence="1">
    <location>
        <begin position="572"/>
        <end position="581"/>
    </location>
</feature>
<dbReference type="Pfam" id="PF00856">
    <property type="entry name" value="SET"/>
    <property type="match status" value="1"/>
</dbReference>
<keyword evidence="4" id="KW-1185">Reference proteome</keyword>
<feature type="domain" description="SET" evidence="2">
    <location>
        <begin position="1"/>
        <end position="173"/>
    </location>
</feature>
<evidence type="ECO:0000259" key="2">
    <source>
        <dbReference type="PROSITE" id="PS50280"/>
    </source>
</evidence>
<dbReference type="PANTHER" id="PTHR46455:SF5">
    <property type="entry name" value="SET AND MYND DOMAIN CONTAINING, ARTHROPOD-SPECIFIC, MEMBER 4, ISOFORM A"/>
    <property type="match status" value="1"/>
</dbReference>
<dbReference type="CDD" id="cd20071">
    <property type="entry name" value="SET_SMYD"/>
    <property type="match status" value="1"/>
</dbReference>
<dbReference type="SUPFAM" id="SSF82199">
    <property type="entry name" value="SET domain"/>
    <property type="match status" value="1"/>
</dbReference>
<dbReference type="OrthoDB" id="3174329at2759"/>
<sequence>MGRSSAAGPFFVKEEHRDILGRCLVATRPIEAGEVVLQELPLLCAETDSLEDCLRGFCEAAPQVQRAVLDMHCVPLDDASDLVQGVCLEVSRLAKEPWALASDAPTLHSVWVIFQLNAHNFGASSMALFELGSKLAHACESNTQYTSQRHPGFGSHVALRPIAEGELITTNYVSVYCIMSTPRRQALLVQEKLFRCLCDRCVRPDAARSVPCPGCHPRVALHADEGSAMILHEDVAFPSSGAAVSYAVPFDSDSWWCPSCSRRWTAEEVYPPDQEGTSGAAREAFVEDLSLSFDDLIGPCSATAEHSLSVDDLGDVFESLTLARRSLGCRHWATVKLIACWCHCMSQHMRQRASGGGESCKSMGPEPWGQTRSEDFAQMHNHVWAFCAEALTCPLLFSFAFADIKELAAQALPPLAATCELLCRTMHEVIQVPGRSLSDQDLLDAASLNDAGNAAFHSTRFGEALLFYRGAQLLIPAAPVLHSNVSAALEGLHRHREAETAARHCIRSDPQSPEGHLRLAVALSSLGDWETAFEAAKQTSELSELQEEEKQQPQQQQQRQQQDAMDVSAGGSVPGRPGGPLLGTTDDMKQQVLRLGKGPVPSCSHFLCIVGSRPRQLQSRKRKELNQPDQADNSEREVKCWLRSCLCHQRSLQN</sequence>
<dbReference type="EMBL" id="CAJNNV010025178">
    <property type="protein sequence ID" value="CAE8612912.1"/>
    <property type="molecule type" value="Genomic_DNA"/>
</dbReference>
<dbReference type="Gene3D" id="1.25.40.10">
    <property type="entry name" value="Tetratricopeptide repeat domain"/>
    <property type="match status" value="1"/>
</dbReference>
<feature type="region of interest" description="Disordered" evidence="1">
    <location>
        <begin position="537"/>
        <end position="585"/>
    </location>
</feature>
<dbReference type="Gene3D" id="2.170.270.10">
    <property type="entry name" value="SET domain"/>
    <property type="match status" value="1"/>
</dbReference>
<reference evidence="3" key="1">
    <citation type="submission" date="2021-02" db="EMBL/GenBank/DDBJ databases">
        <authorList>
            <person name="Dougan E. K."/>
            <person name="Rhodes N."/>
            <person name="Thang M."/>
            <person name="Chan C."/>
        </authorList>
    </citation>
    <scope>NUCLEOTIDE SEQUENCE</scope>
</reference>
<gene>
    <name evidence="3" type="ORF">PGLA1383_LOCUS30698</name>
</gene>
<comment type="caution">
    <text evidence="3">The sequence shown here is derived from an EMBL/GenBank/DDBJ whole genome shotgun (WGS) entry which is preliminary data.</text>
</comment>
<dbReference type="AlphaFoldDB" id="A0A813FKC2"/>
<protein>
    <recommendedName>
        <fullName evidence="2">SET domain-containing protein</fullName>
    </recommendedName>
</protein>